<dbReference type="Gene3D" id="1.20.58.130">
    <property type="match status" value="1"/>
</dbReference>
<name>A0A2S9QML7_9MICO</name>
<evidence type="ECO:0000313" key="2">
    <source>
        <dbReference type="EMBL" id="PRI10828.1"/>
    </source>
</evidence>
<feature type="transmembrane region" description="Helical" evidence="1">
    <location>
        <begin position="6"/>
        <end position="29"/>
    </location>
</feature>
<gene>
    <name evidence="2" type="ORF">B4915_08000</name>
</gene>
<keyword evidence="1" id="KW-0812">Transmembrane</keyword>
<proteinExistence type="predicted"/>
<dbReference type="AlphaFoldDB" id="A0A2S9QML7"/>
<protein>
    <recommendedName>
        <fullName evidence="4">Response regulator</fullName>
    </recommendedName>
</protein>
<sequence>MYVSLELIGTLTAIVLAAGVVFGGLWTLLAHYQRRIDDRFAEMKTDFRAFEAGANSRFAETKTDFRALDAGVNSRFAEMKTDFRAFEARINDRFSELQGDIASITTDLRTLSGELTEVKLAVARLECPAPRLLRAP</sequence>
<dbReference type="Proteomes" id="UP000238650">
    <property type="component" value="Unassembled WGS sequence"/>
</dbReference>
<accession>A0A2S9QML7</accession>
<keyword evidence="1" id="KW-1133">Transmembrane helix</keyword>
<keyword evidence="1" id="KW-0472">Membrane</keyword>
<evidence type="ECO:0008006" key="4">
    <source>
        <dbReference type="Google" id="ProtNLM"/>
    </source>
</evidence>
<dbReference type="RefSeq" id="WP_105805291.1">
    <property type="nucleotide sequence ID" value="NZ_MWZD01000017.1"/>
</dbReference>
<organism evidence="2 3">
    <name type="scientific">Leucobacter massiliensis</name>
    <dbReference type="NCBI Taxonomy" id="1686285"/>
    <lineage>
        <taxon>Bacteria</taxon>
        <taxon>Bacillati</taxon>
        <taxon>Actinomycetota</taxon>
        <taxon>Actinomycetes</taxon>
        <taxon>Micrococcales</taxon>
        <taxon>Microbacteriaceae</taxon>
        <taxon>Leucobacter</taxon>
    </lineage>
</organism>
<keyword evidence="3" id="KW-1185">Reference proteome</keyword>
<dbReference type="EMBL" id="MWZD01000017">
    <property type="protein sequence ID" value="PRI10828.1"/>
    <property type="molecule type" value="Genomic_DNA"/>
</dbReference>
<reference evidence="2 3" key="1">
    <citation type="journal article" date="2017" name="New Microbes New Infect">
        <title>Genome sequence of 'Leucobacter massiliensis' sp. nov. isolated from human pharynx after travel to the 2014 Hajj.</title>
        <authorList>
            <person name="Leangapichart T."/>
            <person name="Gautret P."/>
            <person name="Nguyen T.T."/>
            <person name="Armstrong N."/>
            <person name="Rolain J.M."/>
        </authorList>
    </citation>
    <scope>NUCLEOTIDE SEQUENCE [LARGE SCALE GENOMIC DNA]</scope>
    <source>
        <strain evidence="2 3">122RC15</strain>
    </source>
</reference>
<evidence type="ECO:0000256" key="1">
    <source>
        <dbReference type="SAM" id="Phobius"/>
    </source>
</evidence>
<evidence type="ECO:0000313" key="3">
    <source>
        <dbReference type="Proteomes" id="UP000238650"/>
    </source>
</evidence>
<comment type="caution">
    <text evidence="2">The sequence shown here is derived from an EMBL/GenBank/DDBJ whole genome shotgun (WGS) entry which is preliminary data.</text>
</comment>
<dbReference type="OrthoDB" id="5073812at2"/>